<evidence type="ECO:0000256" key="1">
    <source>
        <dbReference type="ARBA" id="ARBA00022614"/>
    </source>
</evidence>
<dbReference type="PANTHER" id="PTHR24366">
    <property type="entry name" value="IG(IMMUNOGLOBULIN) AND LRR(LEUCINE RICH REPEAT) DOMAINS"/>
    <property type="match status" value="1"/>
</dbReference>
<keyword evidence="1" id="KW-0433">Leucine-rich repeat</keyword>
<name>A0AAN9BKJ3_9CAEN</name>
<keyword evidence="3" id="KW-0472">Membrane</keyword>
<keyword evidence="6" id="KW-1185">Reference proteome</keyword>
<dbReference type="Pfam" id="PF13855">
    <property type="entry name" value="LRR_8"/>
    <property type="match status" value="2"/>
</dbReference>
<keyword evidence="3" id="KW-0812">Transmembrane</keyword>
<keyword evidence="2" id="KW-0677">Repeat</keyword>
<feature type="transmembrane region" description="Helical" evidence="3">
    <location>
        <begin position="473"/>
        <end position="492"/>
    </location>
</feature>
<feature type="chain" id="PRO_5042851911" evidence="4">
    <location>
        <begin position="26"/>
        <end position="586"/>
    </location>
</feature>
<evidence type="ECO:0000256" key="2">
    <source>
        <dbReference type="ARBA" id="ARBA00022737"/>
    </source>
</evidence>
<organism evidence="5 6">
    <name type="scientific">Littorina saxatilis</name>
    <dbReference type="NCBI Taxonomy" id="31220"/>
    <lineage>
        <taxon>Eukaryota</taxon>
        <taxon>Metazoa</taxon>
        <taxon>Spiralia</taxon>
        <taxon>Lophotrochozoa</taxon>
        <taxon>Mollusca</taxon>
        <taxon>Gastropoda</taxon>
        <taxon>Caenogastropoda</taxon>
        <taxon>Littorinimorpha</taxon>
        <taxon>Littorinoidea</taxon>
        <taxon>Littorinidae</taxon>
        <taxon>Littorina</taxon>
    </lineage>
</organism>
<dbReference type="InterPro" id="IPR003591">
    <property type="entry name" value="Leu-rich_rpt_typical-subtyp"/>
</dbReference>
<proteinExistence type="predicted"/>
<reference evidence="5 6" key="1">
    <citation type="submission" date="2024-02" db="EMBL/GenBank/DDBJ databases">
        <title>Chromosome-scale genome assembly of the rough periwinkle Littorina saxatilis.</title>
        <authorList>
            <person name="De Jode A."/>
            <person name="Faria R."/>
            <person name="Formenti G."/>
            <person name="Sims Y."/>
            <person name="Smith T.P."/>
            <person name="Tracey A."/>
            <person name="Wood J.M.D."/>
            <person name="Zagrodzka Z.B."/>
            <person name="Johannesson K."/>
            <person name="Butlin R.K."/>
            <person name="Leder E.H."/>
        </authorList>
    </citation>
    <scope>NUCLEOTIDE SEQUENCE [LARGE SCALE GENOMIC DNA]</scope>
    <source>
        <strain evidence="5">Snail1</strain>
        <tissue evidence="5">Muscle</tissue>
    </source>
</reference>
<evidence type="ECO:0000256" key="4">
    <source>
        <dbReference type="SAM" id="SignalP"/>
    </source>
</evidence>
<keyword evidence="3" id="KW-1133">Transmembrane helix</keyword>
<dbReference type="EMBL" id="JBAMIC010000004">
    <property type="protein sequence ID" value="KAK7107172.1"/>
    <property type="molecule type" value="Genomic_DNA"/>
</dbReference>
<dbReference type="PANTHER" id="PTHR24366:SF171">
    <property type="entry name" value="LEUCINE RICH REPEAT NEURONAL 4"/>
    <property type="match status" value="1"/>
</dbReference>
<comment type="caution">
    <text evidence="5">The sequence shown here is derived from an EMBL/GenBank/DDBJ whole genome shotgun (WGS) entry which is preliminary data.</text>
</comment>
<dbReference type="SMART" id="SM00365">
    <property type="entry name" value="LRR_SD22"/>
    <property type="match status" value="4"/>
</dbReference>
<evidence type="ECO:0000313" key="5">
    <source>
        <dbReference type="EMBL" id="KAK7107172.1"/>
    </source>
</evidence>
<dbReference type="Proteomes" id="UP001374579">
    <property type="component" value="Unassembled WGS sequence"/>
</dbReference>
<dbReference type="Gene3D" id="3.80.10.10">
    <property type="entry name" value="Ribonuclease Inhibitor"/>
    <property type="match status" value="3"/>
</dbReference>
<evidence type="ECO:0000256" key="3">
    <source>
        <dbReference type="SAM" id="Phobius"/>
    </source>
</evidence>
<accession>A0AAN9BKJ3</accession>
<dbReference type="PROSITE" id="PS51450">
    <property type="entry name" value="LRR"/>
    <property type="match status" value="1"/>
</dbReference>
<dbReference type="InterPro" id="IPR032675">
    <property type="entry name" value="LRR_dom_sf"/>
</dbReference>
<dbReference type="AlphaFoldDB" id="A0AAN9BKJ3"/>
<evidence type="ECO:0000313" key="6">
    <source>
        <dbReference type="Proteomes" id="UP001374579"/>
    </source>
</evidence>
<gene>
    <name evidence="5" type="ORF">V1264_015132</name>
</gene>
<dbReference type="InterPro" id="IPR001611">
    <property type="entry name" value="Leu-rich_rpt"/>
</dbReference>
<keyword evidence="4" id="KW-0732">Signal</keyword>
<protein>
    <submittedName>
        <fullName evidence="5">Uncharacterized protein</fullName>
    </submittedName>
</protein>
<dbReference type="SMART" id="SM00369">
    <property type="entry name" value="LRR_TYP"/>
    <property type="match status" value="10"/>
</dbReference>
<feature type="signal peptide" evidence="4">
    <location>
        <begin position="1"/>
        <end position="25"/>
    </location>
</feature>
<sequence length="586" mass="65878">MALSTSMTFNLALLNFALLVTLTMTLKSIAMTQQQDSICIKAPGLQILDRSITEYSCETDENIHALNCSGKGIPSLPSTKDTPVGIQVLDFSHNMIKCLPKINNTVSSCNDKNCPAGCLRELRLHHNEIDFLHKDVFNSLSCLNVIDLSNNLITNVTLSRQHFAGLAHLNYLDLHGNPLRSLPDNLLVFPYMPHLHTLNLSSCQLEWVGEASLDDFPEMQVLDLSRNKLRKLASRSFQGLKALTVLDLRWNSLEVIAEDTFADLRELQELWLEHNNLHYIFDTAFHLQTPLSFLGLSENQFSDIPVGALATLKKLQTLDMSHNPFLALRDTGYVNTTVRDLRLDFLPYLHKVKDGAFSGYPRLSRLSMTHARRLATIPERAFRGSEKNLIEVFLDHNGLTYLSEELLPLKQLQMLTLHGNRWHCDCKLSWTAGHPLGNTSIRCEDPLKLHGQELETLQPDELSCPKDLVRAKVIIALCFIGVAMVILVLFVWNRRRSMPCQIIRGTKGRYITVYTKNVKDNEEEDDGSCANGQVDDLDLDLGSGAEGSRSEGGKVMIMLTSFRNGYKRLTTKETESTQDLTSASDV</sequence>
<dbReference type="SUPFAM" id="SSF52058">
    <property type="entry name" value="L domain-like"/>
    <property type="match status" value="1"/>
</dbReference>